<feature type="compositionally biased region" description="Acidic residues" evidence="2">
    <location>
        <begin position="1191"/>
        <end position="1213"/>
    </location>
</feature>
<sequence>MVSLIENVSRGACKIKTGEGTGSGAFVKFYFNQSEKCIVLKGLVTNHHVLGWDSLEDGEVVNVETKYSKLSITILANTFRFTCPLLDFTFILFARETVEVVIRLGCKFLRVSSSLRQGEAVAILQFPGDEDLSCCSGEVVMFWGCDFFHTVSKERGSSGSMVVDHNGQVIGVHKARHKTEEYNVSVRMKYAMSALEKVYETGEKFARIKILSSDDYSELENMGLKEKNGVLISPWSFGVTTIWFYRTPHHWFWTPTQPDGNRDSDLRQCNWTLISNVHEAASEQGRNDQRIRHFDLSFANWMILVRNLFLSFGQVVLGMTECYSRLLRASRGRNRIRVRQRVHLGRPHCAPRPQPYGIASPVGMDNDESIDDREPVIDKRGWRQCWSTTKYAISACVFIIVIAICAVPLLTRRRSPARTQLPECKDAGWESSGRLGELTTNAANANGSVHAANASGSVYAVSRKHLLLLGFSYRADGRGAYFYVGKGRNGIPVPHPTKGSKEPLRDFRNETVFLRLPRGTSIEEIAWFAIYVPDRKVCRSVSVCRFVFVRRSVSERLAHVDIPGSFEPCRLPGMRARAPLDGNGASTRGPLVVLDEGSIVLPGFASGNASDIRFYLFDAENVLSVPSPRLSTSAATQDVLLQLPWPRTLNATRFIWIWCPRCPGLLASIYPRECYDCESDFFSEVTNSSYIVPLLYHLERLREKTWKPTTEQLEMIERQLQTQESELQNLTLAEHRGVTIDSIPGLRIDQDTSYWHLTGIQSRRTFSPTRKGLRELRMNRRNKRYGCTKLFLIPSSVALDVKAYFSMGALPNDGRPEKGLKKKMTKVIETCKKAIRIPRRTLSNVDPKNINRGLGPLRDFRDETVFLRLPRGTSIEDIAWFAIYVPDRKERLAHVDIPGSFQPCRLPGMRARAPLDGSGASTRGPLVVLDEGSIVLPGFASGNASDIRFYLFDAETVLSVPSPRLSTSATAQDVLLRLPWPRTLNATRFIWIWCPRCPGLLGSFYPRECYDCESDFFSEVTNSSYIVPLLYHLERLREKTWKPTTEQLEMIERQLQTQERELQNLTLAEHRGVPIDSIPGLRGLKKKMTKVIETCKKAIRIPRRTLSNVDPKNINRGLGFNMDRDAATNAADGDDDSNYAVDDDVDAYVDVHLKAEDLSDVHDYRRPDLGKRAHTKLLEMREIEQWFEMREEEPEFEWREDDPEFDMREEEPEFELREVEPKSGMR</sequence>
<feature type="domain" description="DM13" evidence="4">
    <location>
        <begin position="436"/>
        <end position="545"/>
    </location>
</feature>
<accession>A0A7R9A9Z2</accession>
<dbReference type="OrthoDB" id="5969844at2759"/>
<dbReference type="PROSITE" id="PS51549">
    <property type="entry name" value="DM13"/>
    <property type="match status" value="3"/>
</dbReference>
<feature type="domain" description="DM13" evidence="4">
    <location>
        <begin position="899"/>
        <end position="1007"/>
    </location>
</feature>
<proteinExistence type="predicted"/>
<dbReference type="InterPro" id="IPR052126">
    <property type="entry name" value="Spindle_Org/Thrombomodulin"/>
</dbReference>
<organism evidence="5">
    <name type="scientific">Darwinula stevensoni</name>
    <dbReference type="NCBI Taxonomy" id="69355"/>
    <lineage>
        <taxon>Eukaryota</taxon>
        <taxon>Metazoa</taxon>
        <taxon>Ecdysozoa</taxon>
        <taxon>Arthropoda</taxon>
        <taxon>Crustacea</taxon>
        <taxon>Oligostraca</taxon>
        <taxon>Ostracoda</taxon>
        <taxon>Podocopa</taxon>
        <taxon>Podocopida</taxon>
        <taxon>Darwinulocopina</taxon>
        <taxon>Darwinuloidea</taxon>
        <taxon>Darwinulidae</taxon>
        <taxon>Darwinula</taxon>
    </lineage>
</organism>
<dbReference type="InterPro" id="IPR019545">
    <property type="entry name" value="DM13_domain"/>
</dbReference>
<dbReference type="PANTHER" id="PTHR24036:SF5">
    <property type="entry name" value="THROMBOMODULIN"/>
    <property type="match status" value="1"/>
</dbReference>
<keyword evidence="6" id="KW-1185">Reference proteome</keyword>
<dbReference type="Pfam" id="PF13365">
    <property type="entry name" value="Trypsin_2"/>
    <property type="match status" value="1"/>
</dbReference>
<evidence type="ECO:0000256" key="1">
    <source>
        <dbReference type="ARBA" id="ARBA00022737"/>
    </source>
</evidence>
<keyword evidence="1" id="KW-0677">Repeat</keyword>
<evidence type="ECO:0000256" key="2">
    <source>
        <dbReference type="SAM" id="MobiDB-lite"/>
    </source>
</evidence>
<protein>
    <recommendedName>
        <fullName evidence="4">DM13 domain-containing protein</fullName>
    </recommendedName>
</protein>
<keyword evidence="3" id="KW-0812">Transmembrane</keyword>
<keyword evidence="3" id="KW-0472">Membrane</keyword>
<dbReference type="SUPFAM" id="SSF50494">
    <property type="entry name" value="Trypsin-like serine proteases"/>
    <property type="match status" value="1"/>
</dbReference>
<feature type="transmembrane region" description="Helical" evidence="3">
    <location>
        <begin position="391"/>
        <end position="410"/>
    </location>
</feature>
<keyword evidence="3" id="KW-1133">Transmembrane helix</keyword>
<evidence type="ECO:0000259" key="4">
    <source>
        <dbReference type="PROSITE" id="PS51549"/>
    </source>
</evidence>
<dbReference type="EMBL" id="LR902266">
    <property type="protein sequence ID" value="CAD7250250.1"/>
    <property type="molecule type" value="Genomic_DNA"/>
</dbReference>
<name>A0A7R9A9Z2_9CRUS</name>
<evidence type="ECO:0000313" key="6">
    <source>
        <dbReference type="Proteomes" id="UP000677054"/>
    </source>
</evidence>
<dbReference type="Gene3D" id="2.40.10.10">
    <property type="entry name" value="Trypsin-like serine proteases"/>
    <property type="match status" value="1"/>
</dbReference>
<feature type="compositionally biased region" description="Basic and acidic residues" evidence="2">
    <location>
        <begin position="1214"/>
        <end position="1226"/>
    </location>
</feature>
<evidence type="ECO:0000313" key="5">
    <source>
        <dbReference type="EMBL" id="CAD7250250.1"/>
    </source>
</evidence>
<feature type="domain" description="DM13" evidence="4">
    <location>
        <begin position="564"/>
        <end position="672"/>
    </location>
</feature>
<dbReference type="InterPro" id="IPR009003">
    <property type="entry name" value="Peptidase_S1_PA"/>
</dbReference>
<dbReference type="Pfam" id="PF10517">
    <property type="entry name" value="DM13"/>
    <property type="match status" value="1"/>
</dbReference>
<dbReference type="SMART" id="SM00686">
    <property type="entry name" value="DM13"/>
    <property type="match status" value="1"/>
</dbReference>
<gene>
    <name evidence="5" type="ORF">DSTB1V02_LOCUS10032</name>
</gene>
<evidence type="ECO:0000256" key="3">
    <source>
        <dbReference type="SAM" id="Phobius"/>
    </source>
</evidence>
<dbReference type="PANTHER" id="PTHR24036">
    <property type="entry name" value="SKELETOR-RELATED"/>
    <property type="match status" value="1"/>
</dbReference>
<dbReference type="AlphaFoldDB" id="A0A7R9A9Z2"/>
<dbReference type="Proteomes" id="UP000677054">
    <property type="component" value="Unassembled WGS sequence"/>
</dbReference>
<feature type="region of interest" description="Disordered" evidence="2">
    <location>
        <begin position="1191"/>
        <end position="1226"/>
    </location>
</feature>
<reference evidence="5" key="1">
    <citation type="submission" date="2020-11" db="EMBL/GenBank/DDBJ databases">
        <authorList>
            <person name="Tran Van P."/>
        </authorList>
    </citation>
    <scope>NUCLEOTIDE SEQUENCE</scope>
</reference>
<dbReference type="EMBL" id="CAJPEV010002749">
    <property type="protein sequence ID" value="CAG0897926.1"/>
    <property type="molecule type" value="Genomic_DNA"/>
</dbReference>
<dbReference type="InterPro" id="IPR043504">
    <property type="entry name" value="Peptidase_S1_PA_chymotrypsin"/>
</dbReference>